<protein>
    <submittedName>
        <fullName evidence="1">Uncharacterized protein</fullName>
    </submittedName>
</protein>
<dbReference type="EMBL" id="CAJNOC010002791">
    <property type="protein sequence ID" value="CAF0951663.1"/>
    <property type="molecule type" value="Genomic_DNA"/>
</dbReference>
<reference evidence="1" key="1">
    <citation type="submission" date="2021-02" db="EMBL/GenBank/DDBJ databases">
        <authorList>
            <person name="Nowell W R."/>
        </authorList>
    </citation>
    <scope>NUCLEOTIDE SEQUENCE</scope>
    <source>
        <strain evidence="1">Ploen Becks lab</strain>
    </source>
</reference>
<name>A0A814D0F6_9BILA</name>
<organism evidence="1 2">
    <name type="scientific">Brachionus calyciflorus</name>
    <dbReference type="NCBI Taxonomy" id="104777"/>
    <lineage>
        <taxon>Eukaryota</taxon>
        <taxon>Metazoa</taxon>
        <taxon>Spiralia</taxon>
        <taxon>Gnathifera</taxon>
        <taxon>Rotifera</taxon>
        <taxon>Eurotatoria</taxon>
        <taxon>Monogononta</taxon>
        <taxon>Pseudotrocha</taxon>
        <taxon>Ploima</taxon>
        <taxon>Brachionidae</taxon>
        <taxon>Brachionus</taxon>
    </lineage>
</organism>
<dbReference type="AlphaFoldDB" id="A0A814D0F6"/>
<comment type="caution">
    <text evidence="1">The sequence shown here is derived from an EMBL/GenBank/DDBJ whole genome shotgun (WGS) entry which is preliminary data.</text>
</comment>
<evidence type="ECO:0000313" key="2">
    <source>
        <dbReference type="Proteomes" id="UP000663879"/>
    </source>
</evidence>
<sequence>MATQSTESNVQILQDDHSCMANSLNFYFQKVIFTSRTQFVSVQSFNMDLLKLKHNEYSQYMTNKVCVSNKMYERRMLFTSTRFGSQTKYDLDKKLGELENKRYIFDISFRTNASGTKSGHFMCLEKKDNIWRVISDNVENNHIIPKIQYPLNQKANVDDKNIKLKENFKCVSLQICDYVEL</sequence>
<keyword evidence="2" id="KW-1185">Reference proteome</keyword>
<dbReference type="Proteomes" id="UP000663879">
    <property type="component" value="Unassembled WGS sequence"/>
</dbReference>
<evidence type="ECO:0000313" key="1">
    <source>
        <dbReference type="EMBL" id="CAF0951663.1"/>
    </source>
</evidence>
<proteinExistence type="predicted"/>
<gene>
    <name evidence="1" type="ORF">OXX778_LOCUS13976</name>
</gene>
<accession>A0A814D0F6</accession>